<proteinExistence type="predicted"/>
<sequence>MVVVKNGALIGGDNFVTEGFDSWNKKDRLDDHVGGPNSAHKQAWRRCQDLMKQDQHIDVVINKHSELMKREYRTRLTASVVCLRFLLRQELAFCGHDESNDSKNQGNFLELLKFLAMHIEEINAAVGHNAPSNLKVTSTDVQHDIINAFAIETINGIIRD</sequence>
<reference evidence="2" key="1">
    <citation type="submission" date="2023-02" db="EMBL/GenBank/DDBJ databases">
        <title>Genome of toxic invasive species Heracleum sosnowskyi carries increased number of genes despite the absence of recent whole-genome duplications.</title>
        <authorList>
            <person name="Schelkunov M."/>
            <person name="Shtratnikova V."/>
            <person name="Makarenko M."/>
            <person name="Klepikova A."/>
            <person name="Omelchenko D."/>
            <person name="Novikova G."/>
            <person name="Obukhova E."/>
            <person name="Bogdanov V."/>
            <person name="Penin A."/>
            <person name="Logacheva M."/>
        </authorList>
    </citation>
    <scope>NUCLEOTIDE SEQUENCE</scope>
    <source>
        <strain evidence="2">Hsosn_3</strain>
        <tissue evidence="2">Leaf</tissue>
    </source>
</reference>
<dbReference type="Proteomes" id="UP001237642">
    <property type="component" value="Unassembled WGS sequence"/>
</dbReference>
<dbReference type="AlphaFoldDB" id="A0AAD8MAR2"/>
<evidence type="ECO:0000313" key="3">
    <source>
        <dbReference type="Proteomes" id="UP001237642"/>
    </source>
</evidence>
<dbReference type="PANTHER" id="PTHR45749:SF36">
    <property type="entry name" value="ZINC FINGER MYM-TYPE PROTEIN 1-LIKE"/>
    <property type="match status" value="1"/>
</dbReference>
<gene>
    <name evidence="2" type="ORF">POM88_042522</name>
</gene>
<comment type="caution">
    <text evidence="2">The sequence shown here is derived from an EMBL/GenBank/DDBJ whole genome shotgun (WGS) entry which is preliminary data.</text>
</comment>
<protein>
    <recommendedName>
        <fullName evidence="1">DUF4371 domain-containing protein</fullName>
    </recommendedName>
</protein>
<accession>A0AAD8MAR2</accession>
<evidence type="ECO:0000313" key="2">
    <source>
        <dbReference type="EMBL" id="KAK1366961.1"/>
    </source>
</evidence>
<dbReference type="PANTHER" id="PTHR45749">
    <property type="match status" value="1"/>
</dbReference>
<dbReference type="EMBL" id="JAUIZM010000009">
    <property type="protein sequence ID" value="KAK1366961.1"/>
    <property type="molecule type" value="Genomic_DNA"/>
</dbReference>
<feature type="domain" description="DUF4371" evidence="1">
    <location>
        <begin position="13"/>
        <end position="159"/>
    </location>
</feature>
<keyword evidence="3" id="KW-1185">Reference proteome</keyword>
<organism evidence="2 3">
    <name type="scientific">Heracleum sosnowskyi</name>
    <dbReference type="NCBI Taxonomy" id="360622"/>
    <lineage>
        <taxon>Eukaryota</taxon>
        <taxon>Viridiplantae</taxon>
        <taxon>Streptophyta</taxon>
        <taxon>Embryophyta</taxon>
        <taxon>Tracheophyta</taxon>
        <taxon>Spermatophyta</taxon>
        <taxon>Magnoliopsida</taxon>
        <taxon>eudicotyledons</taxon>
        <taxon>Gunneridae</taxon>
        <taxon>Pentapetalae</taxon>
        <taxon>asterids</taxon>
        <taxon>campanulids</taxon>
        <taxon>Apiales</taxon>
        <taxon>Apiaceae</taxon>
        <taxon>Apioideae</taxon>
        <taxon>apioid superclade</taxon>
        <taxon>Tordylieae</taxon>
        <taxon>Tordyliinae</taxon>
        <taxon>Heracleum</taxon>
    </lineage>
</organism>
<reference evidence="2" key="2">
    <citation type="submission" date="2023-05" db="EMBL/GenBank/DDBJ databases">
        <authorList>
            <person name="Schelkunov M.I."/>
        </authorList>
    </citation>
    <scope>NUCLEOTIDE SEQUENCE</scope>
    <source>
        <strain evidence="2">Hsosn_3</strain>
        <tissue evidence="2">Leaf</tissue>
    </source>
</reference>
<dbReference type="Pfam" id="PF14291">
    <property type="entry name" value="DUF4371"/>
    <property type="match status" value="1"/>
</dbReference>
<dbReference type="InterPro" id="IPR025398">
    <property type="entry name" value="DUF4371"/>
</dbReference>
<evidence type="ECO:0000259" key="1">
    <source>
        <dbReference type="Pfam" id="PF14291"/>
    </source>
</evidence>
<name>A0AAD8MAR2_9APIA</name>